<protein>
    <submittedName>
        <fullName evidence="11">Electron transport complex protein RnfD</fullName>
    </submittedName>
</protein>
<dbReference type="GO" id="GO:0005886">
    <property type="term" value="C:plasma membrane"/>
    <property type="evidence" value="ECO:0007669"/>
    <property type="project" value="TreeGrafter"/>
</dbReference>
<keyword evidence="7" id="KW-0249">Electron transport</keyword>
<evidence type="ECO:0000256" key="5">
    <source>
        <dbReference type="ARBA" id="ARBA00022692"/>
    </source>
</evidence>
<dbReference type="GO" id="GO:0022900">
    <property type="term" value="P:electron transport chain"/>
    <property type="evidence" value="ECO:0007669"/>
    <property type="project" value="InterPro"/>
</dbReference>
<feature type="transmembrane region" description="Helical" evidence="10">
    <location>
        <begin position="296"/>
        <end position="314"/>
    </location>
</feature>
<gene>
    <name evidence="11" type="ORF">MNBD_PLANCTO03-1449</name>
</gene>
<evidence type="ECO:0000256" key="10">
    <source>
        <dbReference type="SAM" id="Phobius"/>
    </source>
</evidence>
<feature type="transmembrane region" description="Helical" evidence="10">
    <location>
        <begin position="47"/>
        <end position="73"/>
    </location>
</feature>
<dbReference type="GO" id="GO:0055085">
    <property type="term" value="P:transmembrane transport"/>
    <property type="evidence" value="ECO:0007669"/>
    <property type="project" value="InterPro"/>
</dbReference>
<dbReference type="InterPro" id="IPR004338">
    <property type="entry name" value="NqrB/RnfD"/>
</dbReference>
<reference evidence="11" key="1">
    <citation type="submission" date="2018-06" db="EMBL/GenBank/DDBJ databases">
        <authorList>
            <person name="Zhirakovskaya E."/>
        </authorList>
    </citation>
    <scope>NUCLEOTIDE SEQUENCE</scope>
</reference>
<dbReference type="Pfam" id="PF03116">
    <property type="entry name" value="NQR2_RnfD_RnfE"/>
    <property type="match status" value="1"/>
</dbReference>
<dbReference type="NCBIfam" id="TIGR01946">
    <property type="entry name" value="rnfD"/>
    <property type="match status" value="1"/>
</dbReference>
<keyword evidence="2" id="KW-0597">Phosphoprotein</keyword>
<evidence type="ECO:0000313" key="11">
    <source>
        <dbReference type="EMBL" id="VAX40613.1"/>
    </source>
</evidence>
<feature type="transmembrane region" description="Helical" evidence="10">
    <location>
        <begin position="206"/>
        <end position="232"/>
    </location>
</feature>
<dbReference type="EMBL" id="UOGK01000418">
    <property type="protein sequence ID" value="VAX40613.1"/>
    <property type="molecule type" value="Genomic_DNA"/>
</dbReference>
<feature type="transmembrane region" description="Helical" evidence="10">
    <location>
        <begin position="267"/>
        <end position="284"/>
    </location>
</feature>
<evidence type="ECO:0000256" key="8">
    <source>
        <dbReference type="ARBA" id="ARBA00022989"/>
    </source>
</evidence>
<keyword evidence="6" id="KW-1278">Translocase</keyword>
<keyword evidence="8 10" id="KW-1133">Transmembrane helix</keyword>
<evidence type="ECO:0000256" key="9">
    <source>
        <dbReference type="ARBA" id="ARBA00023136"/>
    </source>
</evidence>
<sequence>SAKGQERMTAPRPQRNPQLLLQSAPFLRRGITTPKLMTEVIIGMGPIVLAAVYFFGLSAILVILASTAGAVAAEWLLGPGKPRGATLRDGSAILTGIVLALCLPPGIPLWMAFLGGFAGIGLGKLAFGGLGQNLFNPALVGRAFLQAAFPTALTTWSDYGTPASFFAIRESNFALPFMQAAPDAVTAATPLGLMKFEQQSTALSDLFLGSTAGSLGETSAILIILCGLIMAFRRSFDWRIPVSILVSVAVCSAVIWLFDTARYPPPWAMLTSGGLLFGAVYMATDPVTSPLTPKGVWAFGLGIGVIVVLIRLWGGLPEGVMYAILLGNAATPLIERVTQPRPFGRGSIEQ</sequence>
<organism evidence="11">
    <name type="scientific">hydrothermal vent metagenome</name>
    <dbReference type="NCBI Taxonomy" id="652676"/>
    <lineage>
        <taxon>unclassified sequences</taxon>
        <taxon>metagenomes</taxon>
        <taxon>ecological metagenomes</taxon>
    </lineage>
</organism>
<dbReference type="AlphaFoldDB" id="A0A3B1DUV9"/>
<keyword evidence="5 10" id="KW-0812">Transmembrane</keyword>
<name>A0A3B1DUV9_9ZZZZ</name>
<dbReference type="PANTHER" id="PTHR30578:SF0">
    <property type="entry name" value="ION-TRANSLOCATING OXIDOREDUCTASE COMPLEX SUBUNIT D"/>
    <property type="match status" value="1"/>
</dbReference>
<evidence type="ECO:0000256" key="4">
    <source>
        <dbReference type="ARBA" id="ARBA00022643"/>
    </source>
</evidence>
<feature type="non-terminal residue" evidence="11">
    <location>
        <position position="1"/>
    </location>
</feature>
<evidence type="ECO:0000256" key="2">
    <source>
        <dbReference type="ARBA" id="ARBA00022553"/>
    </source>
</evidence>
<keyword evidence="3" id="KW-0285">Flavoprotein</keyword>
<dbReference type="PANTHER" id="PTHR30578">
    <property type="entry name" value="ELECTRON TRANSPORT COMPLEX PROTEIN RNFD"/>
    <property type="match status" value="1"/>
</dbReference>
<keyword evidence="9 10" id="KW-0472">Membrane</keyword>
<accession>A0A3B1DUV9</accession>
<evidence type="ECO:0000256" key="6">
    <source>
        <dbReference type="ARBA" id="ARBA00022967"/>
    </source>
</evidence>
<proteinExistence type="inferred from homology"/>
<dbReference type="InterPro" id="IPR011303">
    <property type="entry name" value="RnfD_bac"/>
</dbReference>
<evidence type="ECO:0000256" key="7">
    <source>
        <dbReference type="ARBA" id="ARBA00022982"/>
    </source>
</evidence>
<keyword evidence="1" id="KW-0813">Transport</keyword>
<keyword evidence="4" id="KW-0288">FMN</keyword>
<feature type="transmembrane region" description="Helical" evidence="10">
    <location>
        <begin position="93"/>
        <end position="122"/>
    </location>
</feature>
<dbReference type="HAMAP" id="MF_00462">
    <property type="entry name" value="RsxD_RnfD"/>
    <property type="match status" value="1"/>
</dbReference>
<evidence type="ECO:0000256" key="3">
    <source>
        <dbReference type="ARBA" id="ARBA00022630"/>
    </source>
</evidence>
<feature type="transmembrane region" description="Helical" evidence="10">
    <location>
        <begin position="238"/>
        <end position="258"/>
    </location>
</feature>
<evidence type="ECO:0000256" key="1">
    <source>
        <dbReference type="ARBA" id="ARBA00022448"/>
    </source>
</evidence>